<dbReference type="InterPro" id="IPR046349">
    <property type="entry name" value="C1-like_sf"/>
</dbReference>
<keyword evidence="8" id="KW-1185">Reference proteome</keyword>
<evidence type="ECO:0000256" key="3">
    <source>
        <dbReference type="ARBA" id="ARBA00022771"/>
    </source>
</evidence>
<dbReference type="AlphaFoldDB" id="A0AAU9RCT3"/>
<dbReference type="SUPFAM" id="SSF57889">
    <property type="entry name" value="Cysteine-rich domain"/>
    <property type="match status" value="1"/>
</dbReference>
<evidence type="ECO:0000259" key="6">
    <source>
        <dbReference type="PROSITE" id="PS50016"/>
    </source>
</evidence>
<dbReference type="InterPro" id="IPR053192">
    <property type="entry name" value="Vacuole_Formation_Reg"/>
</dbReference>
<evidence type="ECO:0000256" key="1">
    <source>
        <dbReference type="ARBA" id="ARBA00022723"/>
    </source>
</evidence>
<protein>
    <recommendedName>
        <fullName evidence="6">PHD-type domain-containing protein</fullName>
    </recommendedName>
</protein>
<organism evidence="7 8">
    <name type="scientific">Thlaspi arvense</name>
    <name type="common">Field penny-cress</name>
    <dbReference type="NCBI Taxonomy" id="13288"/>
    <lineage>
        <taxon>Eukaryota</taxon>
        <taxon>Viridiplantae</taxon>
        <taxon>Streptophyta</taxon>
        <taxon>Embryophyta</taxon>
        <taxon>Tracheophyta</taxon>
        <taxon>Spermatophyta</taxon>
        <taxon>Magnoliopsida</taxon>
        <taxon>eudicotyledons</taxon>
        <taxon>Gunneridae</taxon>
        <taxon>Pentapetalae</taxon>
        <taxon>rosids</taxon>
        <taxon>malvids</taxon>
        <taxon>Brassicales</taxon>
        <taxon>Brassicaceae</taxon>
        <taxon>Thlaspideae</taxon>
        <taxon>Thlaspi</taxon>
    </lineage>
</organism>
<evidence type="ECO:0000313" key="8">
    <source>
        <dbReference type="Proteomes" id="UP000836841"/>
    </source>
</evidence>
<accession>A0AAU9RCT3</accession>
<dbReference type="Proteomes" id="UP000836841">
    <property type="component" value="Chromosome 1"/>
</dbReference>
<dbReference type="InterPro" id="IPR013083">
    <property type="entry name" value="Znf_RING/FYVE/PHD"/>
</dbReference>
<dbReference type="PANTHER" id="PTHR32410:SF153">
    <property type="entry name" value="CHP-RICH ZINC FINGER PROTEIN-LIKE-RELATED"/>
    <property type="match status" value="1"/>
</dbReference>
<feature type="domain" description="PHD-type" evidence="6">
    <location>
        <begin position="186"/>
        <end position="250"/>
    </location>
</feature>
<reference evidence="7 8" key="1">
    <citation type="submission" date="2022-03" db="EMBL/GenBank/DDBJ databases">
        <authorList>
            <person name="Nunn A."/>
            <person name="Chopra R."/>
            <person name="Nunn A."/>
            <person name="Contreras Garrido A."/>
        </authorList>
    </citation>
    <scope>NUCLEOTIDE SEQUENCE [LARGE SCALE GENOMIC DNA]</scope>
</reference>
<proteinExistence type="predicted"/>
<keyword evidence="2" id="KW-0677">Repeat</keyword>
<dbReference type="PROSITE" id="PS50016">
    <property type="entry name" value="ZF_PHD_2"/>
    <property type="match status" value="1"/>
</dbReference>
<dbReference type="PANTHER" id="PTHR32410">
    <property type="entry name" value="CYSTEINE/HISTIDINE-RICH C1 DOMAIN FAMILY PROTEIN"/>
    <property type="match status" value="1"/>
</dbReference>
<evidence type="ECO:0000256" key="2">
    <source>
        <dbReference type="ARBA" id="ARBA00022737"/>
    </source>
</evidence>
<dbReference type="Pfam" id="PF03107">
    <property type="entry name" value="C1_2"/>
    <property type="match status" value="3"/>
</dbReference>
<evidence type="ECO:0000256" key="4">
    <source>
        <dbReference type="ARBA" id="ARBA00022833"/>
    </source>
</evidence>
<keyword evidence="1" id="KW-0479">Metal-binding</keyword>
<dbReference type="EMBL" id="OU466857">
    <property type="protein sequence ID" value="CAH2035658.1"/>
    <property type="molecule type" value="Genomic_DNA"/>
</dbReference>
<gene>
    <name evidence="7" type="ORF">TAV2_LOCUS1113</name>
</gene>
<keyword evidence="4" id="KW-0862">Zinc</keyword>
<dbReference type="Gene3D" id="3.30.40.10">
    <property type="entry name" value="Zinc/RING finger domain, C3HC4 (zinc finger)"/>
    <property type="match status" value="1"/>
</dbReference>
<dbReference type="InterPro" id="IPR019787">
    <property type="entry name" value="Znf_PHD-finger"/>
</dbReference>
<evidence type="ECO:0000256" key="5">
    <source>
        <dbReference type="PROSITE-ProRule" id="PRU00146"/>
    </source>
</evidence>
<name>A0AAU9RCT3_THLAR</name>
<evidence type="ECO:0000313" key="7">
    <source>
        <dbReference type="EMBL" id="CAH2035658.1"/>
    </source>
</evidence>
<dbReference type="InterPro" id="IPR004146">
    <property type="entry name" value="DC1"/>
</dbReference>
<dbReference type="GO" id="GO:0008270">
    <property type="term" value="F:zinc ion binding"/>
    <property type="evidence" value="ECO:0007669"/>
    <property type="project" value="UniProtKB-KW"/>
</dbReference>
<keyword evidence="3 5" id="KW-0863">Zinc-finger</keyword>
<sequence length="331" mass="38648">MSLVSQTVSLLSSVDLDSLPKPLWELISLISQKISLYPDQKQETDLKFAKLVEKTLRLKPEPELISLIRERWSGFIGQWEKFKLTEDVIHFRCFFCNGEYHQEYEKAPLEIKHLLHPKHSLQLVLDPARSTRKCYCCDENLLWVFYYCRKCDYAMNIACSEKAPVLYIPPPKWHEHTLALFPIQASLTCNVCALVDSSSPIYMCPPCDFVVHLNCIQLPRVIRISRHLHRIYFTPSIDQGDWFCRVCRKEINNDYGVYSCVKNGCLYAAHSRCATQSNVRDGIDLEGEPEEIEEEEVEPFVRISDGIIRHFSHEHHHLRLDENKGRDYDEC</sequence>